<keyword evidence="1" id="KW-1133">Transmembrane helix</keyword>
<proteinExistence type="predicted"/>
<accession>A0A1G8DLQ5</accession>
<feature type="transmembrane region" description="Helical" evidence="1">
    <location>
        <begin position="105"/>
        <end position="125"/>
    </location>
</feature>
<gene>
    <name evidence="2" type="ORF">SAMN05421846_101223</name>
</gene>
<dbReference type="AlphaFoldDB" id="A0A1G8DLQ5"/>
<dbReference type="OrthoDB" id="1260524at2"/>
<name>A0A1G8DLQ5_9FLAO</name>
<evidence type="ECO:0000313" key="2">
    <source>
        <dbReference type="EMBL" id="SDH58409.1"/>
    </source>
</evidence>
<evidence type="ECO:0000313" key="3">
    <source>
        <dbReference type="Proteomes" id="UP000198869"/>
    </source>
</evidence>
<feature type="transmembrane region" description="Helical" evidence="1">
    <location>
        <begin position="38"/>
        <end position="61"/>
    </location>
</feature>
<keyword evidence="1" id="KW-0812">Transmembrane</keyword>
<sequence>MKNIFLSLIVFVVMSLLHAQLTDFIVKYLHLPGGSYGMYSMFILVFCSVITAIGLVTVIIFRNHYYSILRIAILFEIIYLLFLVISGNNPFIYFSESNNENLLKIFMYVISFVILFMMYLIHLLYTKTIDKNSKS</sequence>
<dbReference type="RefSeq" id="WP_089853438.1">
    <property type="nucleotide sequence ID" value="NZ_FNDW01000001.1"/>
</dbReference>
<reference evidence="3" key="1">
    <citation type="submission" date="2016-10" db="EMBL/GenBank/DDBJ databases">
        <authorList>
            <person name="Varghese N."/>
            <person name="Submissions S."/>
        </authorList>
    </citation>
    <scope>NUCLEOTIDE SEQUENCE [LARGE SCALE GENOMIC DNA]</scope>
    <source>
        <strain evidence="3">DSM 17071</strain>
    </source>
</reference>
<dbReference type="Proteomes" id="UP000198869">
    <property type="component" value="Unassembled WGS sequence"/>
</dbReference>
<organism evidence="2 3">
    <name type="scientific">Chryseobacterium taeanense</name>
    <dbReference type="NCBI Taxonomy" id="311334"/>
    <lineage>
        <taxon>Bacteria</taxon>
        <taxon>Pseudomonadati</taxon>
        <taxon>Bacteroidota</taxon>
        <taxon>Flavobacteriia</taxon>
        <taxon>Flavobacteriales</taxon>
        <taxon>Weeksellaceae</taxon>
        <taxon>Chryseobacterium group</taxon>
        <taxon>Chryseobacterium</taxon>
    </lineage>
</organism>
<feature type="transmembrane region" description="Helical" evidence="1">
    <location>
        <begin position="68"/>
        <end position="85"/>
    </location>
</feature>
<keyword evidence="3" id="KW-1185">Reference proteome</keyword>
<dbReference type="STRING" id="311334.SAMN05421846_101223"/>
<keyword evidence="1" id="KW-0472">Membrane</keyword>
<dbReference type="EMBL" id="FNDW01000001">
    <property type="protein sequence ID" value="SDH58409.1"/>
    <property type="molecule type" value="Genomic_DNA"/>
</dbReference>
<evidence type="ECO:0000256" key="1">
    <source>
        <dbReference type="SAM" id="Phobius"/>
    </source>
</evidence>
<protein>
    <submittedName>
        <fullName evidence="2">Uncharacterized protein</fullName>
    </submittedName>
</protein>